<reference evidence="4" key="1">
    <citation type="submission" date="2017-02" db="UniProtKB">
        <authorList>
            <consortium name="WormBaseParasite"/>
        </authorList>
    </citation>
    <scope>IDENTIFICATION</scope>
</reference>
<dbReference type="InterPro" id="IPR017920">
    <property type="entry name" value="COMM"/>
</dbReference>
<sequence length="206" mass="23830">MMSQQQEQQQHQQLIKLPYGNKRSVDLLNNLDRRKFIQLSHRIFDAMPIDETHSLFTEDERKKLISAFGLETSTDLNQLISTCVELWRQIAYHQPKPETLKANLHELGFVNDLTDVFVQVWTDRGGAVSDRLRGISFSGRPQLIDVNWTLRMDVASRDSPKMREPKVVLELLTDQGPKLAEMSPNELAELFKTLQQVQESIDNLMQ</sequence>
<proteinExistence type="predicted"/>
<dbReference type="OrthoDB" id="77522at2759"/>
<feature type="domain" description="COMM" evidence="1">
    <location>
        <begin position="142"/>
        <end position="205"/>
    </location>
</feature>
<gene>
    <name evidence="2" type="ORF">ASIM_LOCUS1425</name>
</gene>
<dbReference type="PROSITE" id="PS51269">
    <property type="entry name" value="COMM"/>
    <property type="match status" value="1"/>
</dbReference>
<evidence type="ECO:0000313" key="2">
    <source>
        <dbReference type="EMBL" id="VDK18749.1"/>
    </source>
</evidence>
<dbReference type="WBParaSite" id="ASIM_0000154601-mRNA-1">
    <property type="protein sequence ID" value="ASIM_0000154601-mRNA-1"/>
    <property type="gene ID" value="ASIM_0000154601"/>
</dbReference>
<organism evidence="4">
    <name type="scientific">Anisakis simplex</name>
    <name type="common">Herring worm</name>
    <dbReference type="NCBI Taxonomy" id="6269"/>
    <lineage>
        <taxon>Eukaryota</taxon>
        <taxon>Metazoa</taxon>
        <taxon>Ecdysozoa</taxon>
        <taxon>Nematoda</taxon>
        <taxon>Chromadorea</taxon>
        <taxon>Rhabditida</taxon>
        <taxon>Spirurina</taxon>
        <taxon>Ascaridomorpha</taxon>
        <taxon>Ascaridoidea</taxon>
        <taxon>Anisakidae</taxon>
        <taxon>Anisakis</taxon>
        <taxon>Anisakis simplex complex</taxon>
    </lineage>
</organism>
<keyword evidence="3" id="KW-1185">Reference proteome</keyword>
<dbReference type="Pfam" id="PF07258">
    <property type="entry name" value="COMM_domain"/>
    <property type="match status" value="1"/>
</dbReference>
<evidence type="ECO:0000313" key="4">
    <source>
        <dbReference type="WBParaSite" id="ASIM_0000154601-mRNA-1"/>
    </source>
</evidence>
<reference evidence="2 3" key="2">
    <citation type="submission" date="2018-11" db="EMBL/GenBank/DDBJ databases">
        <authorList>
            <consortium name="Pathogen Informatics"/>
        </authorList>
    </citation>
    <scope>NUCLEOTIDE SEQUENCE [LARGE SCALE GENOMIC DNA]</scope>
</reference>
<dbReference type="PANTHER" id="PTHR12333:SF0">
    <property type="entry name" value="COMM DOMAIN-CONTAINING PROTEIN 10"/>
    <property type="match status" value="1"/>
</dbReference>
<name>A0A0M3J1Z2_ANISI</name>
<dbReference type="Pfam" id="PF21672">
    <property type="entry name" value="COMM_HN"/>
    <property type="match status" value="1"/>
</dbReference>
<dbReference type="Proteomes" id="UP000267096">
    <property type="component" value="Unassembled WGS sequence"/>
</dbReference>
<dbReference type="EMBL" id="UYRR01001505">
    <property type="protein sequence ID" value="VDK18749.1"/>
    <property type="molecule type" value="Genomic_DNA"/>
</dbReference>
<dbReference type="PANTHER" id="PTHR12333">
    <property type="entry name" value="COMM DOMAIN CONTAINING PROTEIN 10"/>
    <property type="match status" value="1"/>
</dbReference>
<protein>
    <submittedName>
        <fullName evidence="4">COMM domain-containing protein</fullName>
    </submittedName>
</protein>
<accession>A0A0M3J1Z2</accession>
<dbReference type="InterPro" id="IPR037361">
    <property type="entry name" value="COMMD10"/>
</dbReference>
<dbReference type="AlphaFoldDB" id="A0A0M3J1Z2"/>
<evidence type="ECO:0000313" key="3">
    <source>
        <dbReference type="Proteomes" id="UP000267096"/>
    </source>
</evidence>
<evidence type="ECO:0000259" key="1">
    <source>
        <dbReference type="PROSITE" id="PS51269"/>
    </source>
</evidence>